<dbReference type="KEGG" id="xdi:EZH22_30690"/>
<geneLocation type="plasmid" evidence="1 2">
    <name>unnamed2</name>
</geneLocation>
<protein>
    <submittedName>
        <fullName evidence="1">Uncharacterized protein</fullName>
    </submittedName>
</protein>
<dbReference type="Proteomes" id="UP000596427">
    <property type="component" value="Plasmid unnamed2"/>
</dbReference>
<organism evidence="1 2">
    <name type="scientific">Xanthobacter dioxanivorans</name>
    <dbReference type="NCBI Taxonomy" id="2528964"/>
    <lineage>
        <taxon>Bacteria</taxon>
        <taxon>Pseudomonadati</taxon>
        <taxon>Pseudomonadota</taxon>
        <taxon>Alphaproteobacteria</taxon>
        <taxon>Hyphomicrobiales</taxon>
        <taxon>Xanthobacteraceae</taxon>
        <taxon>Xanthobacter</taxon>
    </lineage>
</organism>
<sequence>MFDNTQASGEGWVIAECPGSEDGHWQMQRLDGPFETDGDAWLHVVQQAEDGSDYHAEALAFLRRNNPREHAAIRRFVSGGRSPAISDGDSPSL</sequence>
<name>A0A974PV43_9HYPH</name>
<proteinExistence type="predicted"/>
<evidence type="ECO:0000313" key="2">
    <source>
        <dbReference type="Proteomes" id="UP000596427"/>
    </source>
</evidence>
<gene>
    <name evidence="1" type="ORF">EZH22_30690</name>
</gene>
<dbReference type="AlphaFoldDB" id="A0A974PV43"/>
<keyword evidence="2" id="KW-1185">Reference proteome</keyword>
<dbReference type="EMBL" id="CP063364">
    <property type="protein sequence ID" value="QRG10096.1"/>
    <property type="molecule type" value="Genomic_DNA"/>
</dbReference>
<accession>A0A974PV43</accession>
<dbReference type="RefSeq" id="WP_203196977.1">
    <property type="nucleotide sequence ID" value="NZ_CP063364.1"/>
</dbReference>
<evidence type="ECO:0000313" key="1">
    <source>
        <dbReference type="EMBL" id="QRG10096.1"/>
    </source>
</evidence>
<keyword evidence="1" id="KW-0614">Plasmid</keyword>
<reference evidence="1 2" key="1">
    <citation type="submission" date="2020-10" db="EMBL/GenBank/DDBJ databases">
        <title>Degradation of 1,4-Dioxane by Xanthobacter sp. YN2, via a Novel Group-2 Soluble Di-Iron Monooxygenase.</title>
        <authorList>
            <person name="Ma F."/>
            <person name="Wang Y."/>
            <person name="Yang J."/>
            <person name="Guo H."/>
            <person name="Su D."/>
            <person name="Yu L."/>
        </authorList>
    </citation>
    <scope>NUCLEOTIDE SEQUENCE [LARGE SCALE GENOMIC DNA]</scope>
    <source>
        <strain evidence="1 2">YN2</strain>
        <plasmid evidence="1 2">unnamed2</plasmid>
    </source>
</reference>